<dbReference type="PANTHER" id="PTHR48148:SF2">
    <property type="entry name" value="PA14 DOMAIN-CONTAINING PROTEIN"/>
    <property type="match status" value="1"/>
</dbReference>
<name>A0A835Y3J7_9CHLO</name>
<gene>
    <name evidence="3" type="ORF">HYH03_011214</name>
</gene>
<evidence type="ECO:0000256" key="2">
    <source>
        <dbReference type="SAM" id="SignalP"/>
    </source>
</evidence>
<comment type="caution">
    <text evidence="3">The sequence shown here is derived from an EMBL/GenBank/DDBJ whole genome shotgun (WGS) entry which is preliminary data.</text>
</comment>
<feature type="region of interest" description="Disordered" evidence="1">
    <location>
        <begin position="194"/>
        <end position="221"/>
    </location>
</feature>
<sequence length="659" mass="68975">MGARLLTRMALLAAICAVAAAQDCPTAPAVDLTAMCAQEPAASAIGCSMRKLCADASLVPHINSPLCDPWRIASSLCADDAEVAAAAGCAQLQASYASAEAFQACLQPYSLRSTGTLKAMHLRECDEMGDLYMGGCDTCSQGSCPDVLRSYSFGCIDMDMGQCDPWRAFCNEDGAPKGEGTAVLCYRDPSKVVRPPPPPVEASPSPSPSHGDDHSPSPSASDACILTPDLPECASYVYPDAAIAADVTSLCDDMPYMPGCTIHTECTAGNITGAKICQGFTVLASLCEDMARMRGCRSFNTLCGAGSLVPQCREYPAVPGLPTTMDAKTSVVEVCDSQPDIPVCETCNALGCPDWLSALAAVCDAAPTHTSCFLRNDFCTAVAAWQEPGSKLEPFCPDDSHSHSPSPSPSASDACILTPDLPECASYVYPDAAIAADVTSLCDDMPYMPGCTIHTECTAGNITGAKICQGFTVLASLCEDMARMSGCRSFNTLCGAGSLVPQCREYPAVPGLPTTMDAKTSVVEVCDSQPDIPVCETCNALGCPDWLSALAAVCDAAPTHTSCFLRNDFCTAVAAWQEPGSKLEPFCPDAPAVEHSPDDAHSPSPSPEHSPDEPHTHSPSPAAKPSPKKSPTSSRKAPPPRRLRRVPPGGKRPPPRKLL</sequence>
<evidence type="ECO:0000256" key="1">
    <source>
        <dbReference type="SAM" id="MobiDB-lite"/>
    </source>
</evidence>
<feature type="compositionally biased region" description="Pro residues" evidence="1">
    <location>
        <begin position="194"/>
        <end position="207"/>
    </location>
</feature>
<dbReference type="AlphaFoldDB" id="A0A835Y3J7"/>
<evidence type="ECO:0000313" key="3">
    <source>
        <dbReference type="EMBL" id="KAG2490414.1"/>
    </source>
</evidence>
<keyword evidence="4" id="KW-1185">Reference proteome</keyword>
<dbReference type="EMBL" id="JAEHOE010000062">
    <property type="protein sequence ID" value="KAG2490414.1"/>
    <property type="molecule type" value="Genomic_DNA"/>
</dbReference>
<feature type="chain" id="PRO_5032782444" evidence="2">
    <location>
        <begin position="22"/>
        <end position="659"/>
    </location>
</feature>
<organism evidence="3 4">
    <name type="scientific">Edaphochlamys debaryana</name>
    <dbReference type="NCBI Taxonomy" id="47281"/>
    <lineage>
        <taxon>Eukaryota</taxon>
        <taxon>Viridiplantae</taxon>
        <taxon>Chlorophyta</taxon>
        <taxon>core chlorophytes</taxon>
        <taxon>Chlorophyceae</taxon>
        <taxon>CS clade</taxon>
        <taxon>Chlamydomonadales</taxon>
        <taxon>Chlamydomonadales incertae sedis</taxon>
        <taxon>Edaphochlamys</taxon>
    </lineage>
</organism>
<protein>
    <submittedName>
        <fullName evidence="3">Uncharacterized protein</fullName>
    </submittedName>
</protein>
<accession>A0A835Y3J7</accession>
<reference evidence="3" key="1">
    <citation type="journal article" date="2020" name="bioRxiv">
        <title>Comparative genomics of Chlamydomonas.</title>
        <authorList>
            <person name="Craig R.J."/>
            <person name="Hasan A.R."/>
            <person name="Ness R.W."/>
            <person name="Keightley P.D."/>
        </authorList>
    </citation>
    <scope>NUCLEOTIDE SEQUENCE</scope>
    <source>
        <strain evidence="3">CCAP 11/70</strain>
    </source>
</reference>
<feature type="compositionally biased region" description="Low complexity" evidence="1">
    <location>
        <begin position="617"/>
        <end position="636"/>
    </location>
</feature>
<dbReference type="OrthoDB" id="73901at2759"/>
<proteinExistence type="predicted"/>
<evidence type="ECO:0000313" key="4">
    <source>
        <dbReference type="Proteomes" id="UP000612055"/>
    </source>
</evidence>
<feature type="signal peptide" evidence="2">
    <location>
        <begin position="1"/>
        <end position="21"/>
    </location>
</feature>
<feature type="region of interest" description="Disordered" evidence="1">
    <location>
        <begin position="585"/>
        <end position="659"/>
    </location>
</feature>
<keyword evidence="2" id="KW-0732">Signal</keyword>
<dbReference type="PANTHER" id="PTHR48148">
    <property type="entry name" value="KERATINOCYTE PROLINE-RICH PROTEIN"/>
    <property type="match status" value="1"/>
</dbReference>
<dbReference type="Proteomes" id="UP000612055">
    <property type="component" value="Unassembled WGS sequence"/>
</dbReference>